<name>A0ACC0U519_9AGAM</name>
<organism evidence="1 2">
    <name type="scientific">Russula earlei</name>
    <dbReference type="NCBI Taxonomy" id="71964"/>
    <lineage>
        <taxon>Eukaryota</taxon>
        <taxon>Fungi</taxon>
        <taxon>Dikarya</taxon>
        <taxon>Basidiomycota</taxon>
        <taxon>Agaricomycotina</taxon>
        <taxon>Agaricomycetes</taxon>
        <taxon>Russulales</taxon>
        <taxon>Russulaceae</taxon>
        <taxon>Russula</taxon>
    </lineage>
</organism>
<gene>
    <name evidence="1" type="ORF">F5148DRAFT_1211402</name>
</gene>
<sequence length="78" mass="9126">MHPQSSEKRITCRDFFDALELCHADFWAKWTGGCNQAKRELNKCLHNDSMARAARNREGAKLRNARREKALQELHEND</sequence>
<proteinExistence type="predicted"/>
<accession>A0ACC0U519</accession>
<dbReference type="Proteomes" id="UP001207468">
    <property type="component" value="Unassembled WGS sequence"/>
</dbReference>
<dbReference type="EMBL" id="JAGFNK010000158">
    <property type="protein sequence ID" value="KAI9463386.1"/>
    <property type="molecule type" value="Genomic_DNA"/>
</dbReference>
<keyword evidence="2" id="KW-1185">Reference proteome</keyword>
<evidence type="ECO:0000313" key="2">
    <source>
        <dbReference type="Proteomes" id="UP001207468"/>
    </source>
</evidence>
<protein>
    <submittedName>
        <fullName evidence="1">Uncharacterized protein</fullName>
    </submittedName>
</protein>
<comment type="caution">
    <text evidence="1">The sequence shown here is derived from an EMBL/GenBank/DDBJ whole genome shotgun (WGS) entry which is preliminary data.</text>
</comment>
<reference evidence="1" key="1">
    <citation type="submission" date="2021-03" db="EMBL/GenBank/DDBJ databases">
        <title>Evolutionary priming and transition to the ectomycorrhizal habit in an iconic lineage of mushroom-forming fungi: is preadaptation a requirement?</title>
        <authorList>
            <consortium name="DOE Joint Genome Institute"/>
            <person name="Looney B.P."/>
            <person name="Miyauchi S."/>
            <person name="Morin E."/>
            <person name="Drula E."/>
            <person name="Courty P.E."/>
            <person name="Chicoki N."/>
            <person name="Fauchery L."/>
            <person name="Kohler A."/>
            <person name="Kuo A."/>
            <person name="LaButti K."/>
            <person name="Pangilinan J."/>
            <person name="Lipzen A."/>
            <person name="Riley R."/>
            <person name="Andreopoulos W."/>
            <person name="He G."/>
            <person name="Johnson J."/>
            <person name="Barry K.W."/>
            <person name="Grigoriev I.V."/>
            <person name="Nagy L."/>
            <person name="Hibbett D."/>
            <person name="Henrissat B."/>
            <person name="Matheny P.B."/>
            <person name="Labbe J."/>
            <person name="Martin A.F."/>
        </authorList>
    </citation>
    <scope>NUCLEOTIDE SEQUENCE</scope>
    <source>
        <strain evidence="1">BPL698</strain>
    </source>
</reference>
<evidence type="ECO:0000313" key="1">
    <source>
        <dbReference type="EMBL" id="KAI9463386.1"/>
    </source>
</evidence>